<evidence type="ECO:0000256" key="2">
    <source>
        <dbReference type="ARBA" id="ARBA00022737"/>
    </source>
</evidence>
<evidence type="ECO:0008006" key="7">
    <source>
        <dbReference type="Google" id="ProtNLM"/>
    </source>
</evidence>
<dbReference type="AlphaFoldDB" id="A0AAE0BAM5"/>
<evidence type="ECO:0000256" key="1">
    <source>
        <dbReference type="ARBA" id="ARBA00007626"/>
    </source>
</evidence>
<dbReference type="EMBL" id="JANJYJ010000001">
    <property type="protein sequence ID" value="KAK3232443.1"/>
    <property type="molecule type" value="Genomic_DNA"/>
</dbReference>
<keyword evidence="2" id="KW-0677">Repeat</keyword>
<dbReference type="Pfam" id="PF13041">
    <property type="entry name" value="PPR_2"/>
    <property type="match status" value="2"/>
</dbReference>
<evidence type="ECO:0000313" key="5">
    <source>
        <dbReference type="EMBL" id="KAK3232443.1"/>
    </source>
</evidence>
<keyword evidence="6" id="KW-1185">Reference proteome</keyword>
<feature type="repeat" description="PPR" evidence="3">
    <location>
        <begin position="241"/>
        <end position="275"/>
    </location>
</feature>
<reference evidence="5" key="1">
    <citation type="journal article" date="2023" name="Plant J.">
        <title>Genome sequences and population genomics provide insights into the demographic history, inbreeding, and mutation load of two 'living fossil' tree species of Dipteronia.</title>
        <authorList>
            <person name="Feng Y."/>
            <person name="Comes H.P."/>
            <person name="Chen J."/>
            <person name="Zhu S."/>
            <person name="Lu R."/>
            <person name="Zhang X."/>
            <person name="Li P."/>
            <person name="Qiu J."/>
            <person name="Olsen K.M."/>
            <person name="Qiu Y."/>
        </authorList>
    </citation>
    <scope>NUCLEOTIDE SEQUENCE</scope>
    <source>
        <strain evidence="5">NBL</strain>
    </source>
</reference>
<comment type="caution">
    <text evidence="5">The sequence shown here is derived from an EMBL/GenBank/DDBJ whole genome shotgun (WGS) entry which is preliminary data.</text>
</comment>
<dbReference type="NCBIfam" id="TIGR00756">
    <property type="entry name" value="PPR"/>
    <property type="match status" value="2"/>
</dbReference>
<gene>
    <name evidence="5" type="ORF">Dsin_004324</name>
</gene>
<evidence type="ECO:0000313" key="6">
    <source>
        <dbReference type="Proteomes" id="UP001281410"/>
    </source>
</evidence>
<dbReference type="PANTHER" id="PTHR47941">
    <property type="entry name" value="PENTATRICOPEPTIDE REPEAT-CONTAINING PROTEIN 3, MITOCHONDRIAL"/>
    <property type="match status" value="1"/>
</dbReference>
<protein>
    <recommendedName>
        <fullName evidence="7">Pentatricopeptide repeat-containing protein</fullName>
    </recommendedName>
</protein>
<name>A0AAE0BAM5_9ROSI</name>
<feature type="repeat" description="PPR" evidence="3">
    <location>
        <begin position="129"/>
        <end position="163"/>
    </location>
</feature>
<dbReference type="InterPro" id="IPR011990">
    <property type="entry name" value="TPR-like_helical_dom_sf"/>
</dbReference>
<accession>A0AAE0BAM5</accession>
<dbReference type="InterPro" id="IPR002885">
    <property type="entry name" value="PPR_rpt"/>
</dbReference>
<comment type="similarity">
    <text evidence="1">Belongs to the PPR family. P subfamily.</text>
</comment>
<dbReference type="Proteomes" id="UP001281410">
    <property type="component" value="Unassembled WGS sequence"/>
</dbReference>
<dbReference type="PROSITE" id="PS51375">
    <property type="entry name" value="PPR"/>
    <property type="match status" value="2"/>
</dbReference>
<sequence length="305" mass="34486">MTKRCLPLLSAEKNSLPKSTKDEGRHHEHNKKRKKFGEVAGGTTTKCAAVCCCCPFMVMNLLVLAVYKVQARLCKKAWRRQKSILKGVLVSGSIDLPAKLYDAVLYSYRMVDIALGFYKEMQRCRISQNVYTLNMVIGAFCKSGKLENAVEEFKEIERIGFSPTIASYNTLIVGQTGNSEMGGRLYEEMVRNGIKTDILTFNALILGLCKVALITEQCVRKNSENAFQLYKSMIKSGCHPNKHTFQMLISTFCENEDFDGAIQIMQEMLERYMSTYTGIVSELYSGLCQCRKDQFAMKLLNRNGN</sequence>
<proteinExistence type="inferred from homology"/>
<organism evidence="5 6">
    <name type="scientific">Dipteronia sinensis</name>
    <dbReference type="NCBI Taxonomy" id="43782"/>
    <lineage>
        <taxon>Eukaryota</taxon>
        <taxon>Viridiplantae</taxon>
        <taxon>Streptophyta</taxon>
        <taxon>Embryophyta</taxon>
        <taxon>Tracheophyta</taxon>
        <taxon>Spermatophyta</taxon>
        <taxon>Magnoliopsida</taxon>
        <taxon>eudicotyledons</taxon>
        <taxon>Gunneridae</taxon>
        <taxon>Pentapetalae</taxon>
        <taxon>rosids</taxon>
        <taxon>malvids</taxon>
        <taxon>Sapindales</taxon>
        <taxon>Sapindaceae</taxon>
        <taxon>Hippocastanoideae</taxon>
        <taxon>Acereae</taxon>
        <taxon>Dipteronia</taxon>
    </lineage>
</organism>
<feature type="region of interest" description="Disordered" evidence="4">
    <location>
        <begin position="15"/>
        <end position="34"/>
    </location>
</feature>
<evidence type="ECO:0000256" key="4">
    <source>
        <dbReference type="SAM" id="MobiDB-lite"/>
    </source>
</evidence>
<dbReference type="Gene3D" id="1.25.40.10">
    <property type="entry name" value="Tetratricopeptide repeat domain"/>
    <property type="match status" value="2"/>
</dbReference>
<evidence type="ECO:0000256" key="3">
    <source>
        <dbReference type="PROSITE-ProRule" id="PRU00708"/>
    </source>
</evidence>